<reference evidence="9 10" key="1">
    <citation type="submission" date="2020-08" db="EMBL/GenBank/DDBJ databases">
        <title>Genomic Encyclopedia of Type Strains, Phase IV (KMG-IV): sequencing the most valuable type-strain genomes for metagenomic binning, comparative biology and taxonomic classification.</title>
        <authorList>
            <person name="Goeker M."/>
        </authorList>
    </citation>
    <scope>NUCLEOTIDE SEQUENCE [LARGE SCALE GENOMIC DNA]</scope>
    <source>
        <strain evidence="9 10">DSM 103679</strain>
    </source>
</reference>
<evidence type="ECO:0000256" key="8">
    <source>
        <dbReference type="SAM" id="Phobius"/>
    </source>
</evidence>
<accession>A0A840SJC7</accession>
<feature type="transmembrane region" description="Helical" evidence="8">
    <location>
        <begin position="21"/>
        <end position="41"/>
    </location>
</feature>
<evidence type="ECO:0000256" key="4">
    <source>
        <dbReference type="ARBA" id="ARBA00022692"/>
    </source>
</evidence>
<proteinExistence type="inferred from homology"/>
<comment type="caution">
    <text evidence="9">The sequence shown here is derived from an EMBL/GenBank/DDBJ whole genome shotgun (WGS) entry which is preliminary data.</text>
</comment>
<dbReference type="Pfam" id="PF02472">
    <property type="entry name" value="ExbD"/>
    <property type="match status" value="1"/>
</dbReference>
<name>A0A840SJC7_9SPIR</name>
<dbReference type="GO" id="GO:0022857">
    <property type="term" value="F:transmembrane transporter activity"/>
    <property type="evidence" value="ECO:0007669"/>
    <property type="project" value="InterPro"/>
</dbReference>
<dbReference type="InterPro" id="IPR003400">
    <property type="entry name" value="ExbD"/>
</dbReference>
<dbReference type="AlphaFoldDB" id="A0A840SJC7"/>
<evidence type="ECO:0000256" key="3">
    <source>
        <dbReference type="ARBA" id="ARBA00022475"/>
    </source>
</evidence>
<evidence type="ECO:0000256" key="5">
    <source>
        <dbReference type="ARBA" id="ARBA00022989"/>
    </source>
</evidence>
<evidence type="ECO:0000256" key="7">
    <source>
        <dbReference type="RuleBase" id="RU003879"/>
    </source>
</evidence>
<protein>
    <submittedName>
        <fullName evidence="9">Biopolymer transport protein ExbD</fullName>
    </submittedName>
</protein>
<dbReference type="PANTHER" id="PTHR30558">
    <property type="entry name" value="EXBD MEMBRANE COMPONENT OF PMF-DRIVEN MACROMOLECULE IMPORT SYSTEM"/>
    <property type="match status" value="1"/>
</dbReference>
<evidence type="ECO:0000313" key="10">
    <source>
        <dbReference type="Proteomes" id="UP000578697"/>
    </source>
</evidence>
<sequence length="136" mass="14944">MHVTKRPKPSSGVDLSPMLDVIFQLILFFLVSTTFANLPGITLNLPESTTSQGTDISGVNITVEENGTIWFNETESSMELLQTQLSQVELGSFTKDTYPVSIQADEKVTNGTIVKIFDAIRINGFTSVSLRTTDVR</sequence>
<keyword evidence="7" id="KW-0813">Transport</keyword>
<keyword evidence="6 8" id="KW-0472">Membrane</keyword>
<keyword evidence="4 7" id="KW-0812">Transmembrane</keyword>
<dbReference type="RefSeq" id="WP_184652911.1">
    <property type="nucleotide sequence ID" value="NZ_JACHFR010000003.1"/>
</dbReference>
<dbReference type="GO" id="GO:0005886">
    <property type="term" value="C:plasma membrane"/>
    <property type="evidence" value="ECO:0007669"/>
    <property type="project" value="UniProtKB-SubCell"/>
</dbReference>
<dbReference type="EMBL" id="JACHFR010000003">
    <property type="protein sequence ID" value="MBB5219481.1"/>
    <property type="molecule type" value="Genomic_DNA"/>
</dbReference>
<keyword evidence="5 8" id="KW-1133">Transmembrane helix</keyword>
<comment type="similarity">
    <text evidence="2 7">Belongs to the ExbD/TolR family.</text>
</comment>
<dbReference type="Gene3D" id="3.30.420.270">
    <property type="match status" value="1"/>
</dbReference>
<evidence type="ECO:0000256" key="6">
    <source>
        <dbReference type="ARBA" id="ARBA00023136"/>
    </source>
</evidence>
<evidence type="ECO:0000256" key="1">
    <source>
        <dbReference type="ARBA" id="ARBA00004162"/>
    </source>
</evidence>
<keyword evidence="7" id="KW-0653">Protein transport</keyword>
<evidence type="ECO:0000256" key="2">
    <source>
        <dbReference type="ARBA" id="ARBA00005811"/>
    </source>
</evidence>
<keyword evidence="10" id="KW-1185">Reference proteome</keyword>
<organism evidence="9 10">
    <name type="scientific">Treponema rectale</name>
    <dbReference type="NCBI Taxonomy" id="744512"/>
    <lineage>
        <taxon>Bacteria</taxon>
        <taxon>Pseudomonadati</taxon>
        <taxon>Spirochaetota</taxon>
        <taxon>Spirochaetia</taxon>
        <taxon>Spirochaetales</taxon>
        <taxon>Treponemataceae</taxon>
        <taxon>Treponema</taxon>
    </lineage>
</organism>
<gene>
    <name evidence="9" type="ORF">HNP77_001863</name>
</gene>
<dbReference type="GO" id="GO:0015031">
    <property type="term" value="P:protein transport"/>
    <property type="evidence" value="ECO:0007669"/>
    <property type="project" value="UniProtKB-KW"/>
</dbReference>
<comment type="subcellular location">
    <subcellularLocation>
        <location evidence="1">Cell membrane</location>
        <topology evidence="1">Single-pass membrane protein</topology>
    </subcellularLocation>
    <subcellularLocation>
        <location evidence="7">Cell membrane</location>
        <topology evidence="7">Single-pass type II membrane protein</topology>
    </subcellularLocation>
</comment>
<dbReference type="Proteomes" id="UP000578697">
    <property type="component" value="Unassembled WGS sequence"/>
</dbReference>
<keyword evidence="3" id="KW-1003">Cell membrane</keyword>
<evidence type="ECO:0000313" key="9">
    <source>
        <dbReference type="EMBL" id="MBB5219481.1"/>
    </source>
</evidence>